<dbReference type="RefSeq" id="WP_170227733.1">
    <property type="nucleotide sequence ID" value="NZ_VLLI01000005.1"/>
</dbReference>
<gene>
    <name evidence="1" type="ORF">JN11_01970</name>
</gene>
<evidence type="ECO:0000313" key="1">
    <source>
        <dbReference type="EMBL" id="TWJ00714.1"/>
    </source>
</evidence>
<keyword evidence="2" id="KW-1185">Reference proteome</keyword>
<accession>A0A562U4T2</accession>
<reference evidence="1 2" key="1">
    <citation type="submission" date="2019-07" db="EMBL/GenBank/DDBJ databases">
        <title>Genomic Encyclopedia of Archaeal and Bacterial Type Strains, Phase II (KMG-II): from individual species to whole genera.</title>
        <authorList>
            <person name="Goeker M."/>
        </authorList>
    </citation>
    <scope>NUCLEOTIDE SEQUENCE [LARGE SCALE GENOMIC DNA]</scope>
    <source>
        <strain evidence="1 2">ATCC BAA-1854</strain>
    </source>
</reference>
<comment type="caution">
    <text evidence="1">The sequence shown here is derived from an EMBL/GenBank/DDBJ whole genome shotgun (WGS) entry which is preliminary data.</text>
</comment>
<protein>
    <submittedName>
        <fullName evidence="1">Uncharacterized protein</fullName>
    </submittedName>
</protein>
<proteinExistence type="predicted"/>
<sequence length="46" mass="5413">MNRKPRVEFLIGNGFLAVRIDNKYYGKVPDNFNLKPVYVPVKARKF</sequence>
<organism evidence="1 2">
    <name type="scientific">Mucilaginibacter frigoritolerans</name>
    <dbReference type="NCBI Taxonomy" id="652788"/>
    <lineage>
        <taxon>Bacteria</taxon>
        <taxon>Pseudomonadati</taxon>
        <taxon>Bacteroidota</taxon>
        <taxon>Sphingobacteriia</taxon>
        <taxon>Sphingobacteriales</taxon>
        <taxon>Sphingobacteriaceae</taxon>
        <taxon>Mucilaginibacter</taxon>
    </lineage>
</organism>
<evidence type="ECO:0000313" key="2">
    <source>
        <dbReference type="Proteomes" id="UP000317010"/>
    </source>
</evidence>
<name>A0A562U4T2_9SPHI</name>
<dbReference type="EMBL" id="VLLI01000005">
    <property type="protein sequence ID" value="TWJ00714.1"/>
    <property type="molecule type" value="Genomic_DNA"/>
</dbReference>
<dbReference type="Proteomes" id="UP000317010">
    <property type="component" value="Unassembled WGS sequence"/>
</dbReference>
<dbReference type="AlphaFoldDB" id="A0A562U4T2"/>